<comment type="caution">
    <text evidence="2">The sequence shown here is derived from an EMBL/GenBank/DDBJ whole genome shotgun (WGS) entry which is preliminary data.</text>
</comment>
<keyword evidence="3" id="KW-1185">Reference proteome</keyword>
<dbReference type="RefSeq" id="WP_273739990.1">
    <property type="nucleotide sequence ID" value="NZ_JAQIVI010000319.1"/>
</dbReference>
<feature type="transmembrane region" description="Helical" evidence="1">
    <location>
        <begin position="110"/>
        <end position="130"/>
    </location>
</feature>
<evidence type="ECO:0000313" key="2">
    <source>
        <dbReference type="EMBL" id="MFC6767060.1"/>
    </source>
</evidence>
<reference evidence="2 3" key="1">
    <citation type="journal article" date="2019" name="Int. J. Syst. Evol. Microbiol.">
        <title>The Global Catalogue of Microorganisms (GCM) 10K type strain sequencing project: providing services to taxonomists for standard genome sequencing and annotation.</title>
        <authorList>
            <consortium name="The Broad Institute Genomics Platform"/>
            <consortium name="The Broad Institute Genome Sequencing Center for Infectious Disease"/>
            <person name="Wu L."/>
            <person name="Ma J."/>
        </authorList>
    </citation>
    <scope>NUCLEOTIDE SEQUENCE [LARGE SCALE GENOMIC DNA]</scope>
    <source>
        <strain evidence="2 3">LMG 29247</strain>
    </source>
</reference>
<gene>
    <name evidence="2" type="ORF">ACFQE6_19390</name>
</gene>
<feature type="transmembrane region" description="Helical" evidence="1">
    <location>
        <begin position="199"/>
        <end position="220"/>
    </location>
</feature>
<feature type="transmembrane region" description="Helical" evidence="1">
    <location>
        <begin position="78"/>
        <end position="98"/>
    </location>
</feature>
<protein>
    <submittedName>
        <fullName evidence="2">Uncharacterized protein</fullName>
    </submittedName>
</protein>
<name>A0ABD5SR94_9EURY</name>
<dbReference type="Proteomes" id="UP001596383">
    <property type="component" value="Unassembled WGS sequence"/>
</dbReference>
<feature type="transmembrane region" description="Helical" evidence="1">
    <location>
        <begin position="21"/>
        <end position="39"/>
    </location>
</feature>
<sequence>MSRGSILTDALLGRDDARAGIAFSVGIALFLVFFLMSTIGESQRWMEGWFGRFSIFVVLGVLIVGGGIAAGNAYWNDGLVLSWFLVFGPVFGWLWNWFVQEGTVFFHEAIVPVLWAVFTAFVVGTIGYVIGRIPHGLPSRDTGAESTGWLLRVLVGKNPMRSARWGLLAGVLFVIAGGLIYVTRPYLSLPVEGVDLVELFFPPGVLAANTLLGVLTIFAWMGLAMWPAYRNAGLFVSCGLVFGPISGALLIDFVVGGLSSSGPLVDATFALLAALILAVILGTGGFILGIGFRRIMIWRGNNRREQDVSV</sequence>
<organism evidence="2 3">
    <name type="scientific">Natrinema soli</name>
    <dbReference type="NCBI Taxonomy" id="1930624"/>
    <lineage>
        <taxon>Archaea</taxon>
        <taxon>Methanobacteriati</taxon>
        <taxon>Methanobacteriota</taxon>
        <taxon>Stenosarchaea group</taxon>
        <taxon>Halobacteria</taxon>
        <taxon>Halobacteriales</taxon>
        <taxon>Natrialbaceae</taxon>
        <taxon>Natrinema</taxon>
    </lineage>
</organism>
<keyword evidence="1" id="KW-1133">Transmembrane helix</keyword>
<feature type="transmembrane region" description="Helical" evidence="1">
    <location>
        <begin position="267"/>
        <end position="292"/>
    </location>
</feature>
<keyword evidence="1" id="KW-0472">Membrane</keyword>
<feature type="transmembrane region" description="Helical" evidence="1">
    <location>
        <begin position="232"/>
        <end position="255"/>
    </location>
</feature>
<evidence type="ECO:0000256" key="1">
    <source>
        <dbReference type="SAM" id="Phobius"/>
    </source>
</evidence>
<keyword evidence="1" id="KW-0812">Transmembrane</keyword>
<evidence type="ECO:0000313" key="3">
    <source>
        <dbReference type="Proteomes" id="UP001596383"/>
    </source>
</evidence>
<dbReference type="AlphaFoldDB" id="A0ABD5SR94"/>
<feature type="transmembrane region" description="Helical" evidence="1">
    <location>
        <begin position="165"/>
        <end position="187"/>
    </location>
</feature>
<proteinExistence type="predicted"/>
<feature type="transmembrane region" description="Helical" evidence="1">
    <location>
        <begin position="51"/>
        <end position="71"/>
    </location>
</feature>
<accession>A0ABD5SR94</accession>
<dbReference type="EMBL" id="JBHSWV010000319">
    <property type="protein sequence ID" value="MFC6767060.1"/>
    <property type="molecule type" value="Genomic_DNA"/>
</dbReference>